<keyword evidence="2" id="KW-0813">Transport</keyword>
<sequence length="148" mass="17037">MKKLGFALGILILVMIVLSFISVAIRYTFNIVLISLQELIIYLHATVFMLGIVYTYHHDKHVRIDIFYQNYTPAKQKMINTFGTLFLLLPFFGFMFYASYNYVLSAWLKLESSPESGGLPFVYGLKTLLLIMPATMIVFATIKMLRKS</sequence>
<dbReference type="InterPro" id="IPR007387">
    <property type="entry name" value="TRAP_DctQ"/>
</dbReference>
<keyword evidence="5" id="KW-0812">Transmembrane</keyword>
<keyword evidence="6" id="KW-1133">Transmembrane helix</keyword>
<dbReference type="GO" id="GO:0005886">
    <property type="term" value="C:plasma membrane"/>
    <property type="evidence" value="ECO:0007669"/>
    <property type="project" value="UniProtKB-SubCell"/>
</dbReference>
<evidence type="ECO:0000259" key="8">
    <source>
        <dbReference type="Pfam" id="PF04290"/>
    </source>
</evidence>
<evidence type="ECO:0000256" key="6">
    <source>
        <dbReference type="ARBA" id="ARBA00022989"/>
    </source>
</evidence>
<name>A0A3B0VFK4_9ZZZZ</name>
<evidence type="ECO:0000313" key="9">
    <source>
        <dbReference type="EMBL" id="VAW41701.1"/>
    </source>
</evidence>
<dbReference type="AlphaFoldDB" id="A0A3B0VFK4"/>
<comment type="subcellular location">
    <subcellularLocation>
        <location evidence="1">Cell inner membrane</location>
        <topology evidence="1">Multi-pass membrane protein</topology>
    </subcellularLocation>
</comment>
<organism evidence="9">
    <name type="scientific">hydrothermal vent metagenome</name>
    <dbReference type="NCBI Taxonomy" id="652676"/>
    <lineage>
        <taxon>unclassified sequences</taxon>
        <taxon>metagenomes</taxon>
        <taxon>ecological metagenomes</taxon>
    </lineage>
</organism>
<dbReference type="PANTHER" id="PTHR35011">
    <property type="entry name" value="2,3-DIKETO-L-GULONATE TRAP TRANSPORTER SMALL PERMEASE PROTEIN YIAM"/>
    <property type="match status" value="1"/>
</dbReference>
<keyword evidence="4" id="KW-0997">Cell inner membrane</keyword>
<dbReference type="InterPro" id="IPR055348">
    <property type="entry name" value="DctQ"/>
</dbReference>
<dbReference type="Pfam" id="PF04290">
    <property type="entry name" value="DctQ"/>
    <property type="match status" value="1"/>
</dbReference>
<proteinExistence type="predicted"/>
<evidence type="ECO:0000256" key="1">
    <source>
        <dbReference type="ARBA" id="ARBA00004429"/>
    </source>
</evidence>
<evidence type="ECO:0000256" key="3">
    <source>
        <dbReference type="ARBA" id="ARBA00022475"/>
    </source>
</evidence>
<keyword evidence="7" id="KW-0472">Membrane</keyword>
<keyword evidence="3" id="KW-1003">Cell membrane</keyword>
<accession>A0A3B0VFK4</accession>
<protein>
    <recommendedName>
        <fullName evidence="8">Tripartite ATP-independent periplasmic transporters DctQ component domain-containing protein</fullName>
    </recommendedName>
</protein>
<reference evidence="9" key="1">
    <citation type="submission" date="2018-06" db="EMBL/GenBank/DDBJ databases">
        <authorList>
            <person name="Zhirakovskaya E."/>
        </authorList>
    </citation>
    <scope>NUCLEOTIDE SEQUENCE</scope>
</reference>
<evidence type="ECO:0000256" key="5">
    <source>
        <dbReference type="ARBA" id="ARBA00022692"/>
    </source>
</evidence>
<feature type="domain" description="Tripartite ATP-independent periplasmic transporters DctQ component" evidence="8">
    <location>
        <begin position="15"/>
        <end position="146"/>
    </location>
</feature>
<evidence type="ECO:0000256" key="7">
    <source>
        <dbReference type="ARBA" id="ARBA00023136"/>
    </source>
</evidence>
<gene>
    <name evidence="9" type="ORF">MNBD_GAMMA01-73</name>
</gene>
<evidence type="ECO:0000256" key="4">
    <source>
        <dbReference type="ARBA" id="ARBA00022519"/>
    </source>
</evidence>
<evidence type="ECO:0000256" key="2">
    <source>
        <dbReference type="ARBA" id="ARBA00022448"/>
    </source>
</evidence>
<dbReference type="EMBL" id="UOEW01000321">
    <property type="protein sequence ID" value="VAW41701.1"/>
    <property type="molecule type" value="Genomic_DNA"/>
</dbReference>
<dbReference type="PANTHER" id="PTHR35011:SF4">
    <property type="entry name" value="SLL1102 PROTEIN"/>
    <property type="match status" value="1"/>
</dbReference>